<feature type="signal peptide" evidence="2">
    <location>
        <begin position="1"/>
        <end position="21"/>
    </location>
</feature>
<comment type="similarity">
    <text evidence="1">Belongs to the CFAP298 family.</text>
</comment>
<sequence>MCFTHSTLFTHSVVLQSLVTAFKMVRIVVKKGDQAFFMIDRPSSTPIEELLSEICEIYNGILKIHRICGELEELAKHGVTLPPNMQGLTDEQICDLKLEDEWGKKCIPSGGYVECKDEIGRRNGVAPTEKMVEVLKRTMDESKQLISRDLVKKDISIEKSVVREALMMLTGAVTIVYPMGLPPYDPIKLEFDNEEDLSGTHASQEVITADNASLWFSGKEMHRGKLLSDYVGRNDKTKIIAKLAKRGSGAPAREPIVNEEQQRAMMAYYYKRQEEWKKLEADDDDCYLNSAWAEPNQLKRQFHGLTNIKWGPK</sequence>
<keyword evidence="3" id="KW-1185">Reference proteome</keyword>
<dbReference type="PANTHER" id="PTHR13238:SF0">
    <property type="entry name" value="CILIA- AND FLAGELLA-ASSOCIATED PROTEIN 298"/>
    <property type="match status" value="1"/>
</dbReference>
<dbReference type="PANTHER" id="PTHR13238">
    <property type="entry name" value="PROTEIN C21ORF59"/>
    <property type="match status" value="1"/>
</dbReference>
<organism evidence="3 4">
    <name type="scientific">Schistosoma rodhaini</name>
    <dbReference type="NCBI Taxonomy" id="6188"/>
    <lineage>
        <taxon>Eukaryota</taxon>
        <taxon>Metazoa</taxon>
        <taxon>Spiralia</taxon>
        <taxon>Lophotrochozoa</taxon>
        <taxon>Platyhelminthes</taxon>
        <taxon>Trematoda</taxon>
        <taxon>Digenea</taxon>
        <taxon>Strigeidida</taxon>
        <taxon>Schistosomatoidea</taxon>
        <taxon>Schistosomatidae</taxon>
        <taxon>Schistosoma</taxon>
    </lineage>
</organism>
<dbReference type="Proteomes" id="UP000050792">
    <property type="component" value="Unassembled WGS sequence"/>
</dbReference>
<protein>
    <submittedName>
        <fullName evidence="4">UPF0769 protein C21orf59 homolog</fullName>
    </submittedName>
</protein>
<dbReference type="WBParaSite" id="SRDH1_93760.1">
    <property type="protein sequence ID" value="SRDH1_93760.1"/>
    <property type="gene ID" value="SRDH1_93760"/>
</dbReference>
<accession>A0AA85GE82</accession>
<dbReference type="GO" id="GO:0003352">
    <property type="term" value="P:regulation of cilium movement"/>
    <property type="evidence" value="ECO:0007669"/>
    <property type="project" value="InterPro"/>
</dbReference>
<evidence type="ECO:0000313" key="4">
    <source>
        <dbReference type="WBParaSite" id="SRDH1_93760.1"/>
    </source>
</evidence>
<dbReference type="InterPro" id="IPR021298">
    <property type="entry name" value="CFAP298"/>
</dbReference>
<dbReference type="Pfam" id="PF11069">
    <property type="entry name" value="CFAP298"/>
    <property type="match status" value="1"/>
</dbReference>
<keyword evidence="2" id="KW-0732">Signal</keyword>
<evidence type="ECO:0000256" key="2">
    <source>
        <dbReference type="SAM" id="SignalP"/>
    </source>
</evidence>
<feature type="chain" id="PRO_5041737203" evidence="2">
    <location>
        <begin position="22"/>
        <end position="313"/>
    </location>
</feature>
<name>A0AA85GE82_9TREM</name>
<evidence type="ECO:0000313" key="3">
    <source>
        <dbReference type="Proteomes" id="UP000050792"/>
    </source>
</evidence>
<evidence type="ECO:0000256" key="1">
    <source>
        <dbReference type="ARBA" id="ARBA00009619"/>
    </source>
</evidence>
<reference evidence="4" key="2">
    <citation type="submission" date="2023-11" db="UniProtKB">
        <authorList>
            <consortium name="WormBaseParasite"/>
        </authorList>
    </citation>
    <scope>IDENTIFICATION</scope>
</reference>
<dbReference type="AlphaFoldDB" id="A0AA85GE82"/>
<reference evidence="3" key="1">
    <citation type="submission" date="2022-06" db="EMBL/GenBank/DDBJ databases">
        <authorList>
            <person name="Berger JAMES D."/>
            <person name="Berger JAMES D."/>
        </authorList>
    </citation>
    <scope>NUCLEOTIDE SEQUENCE [LARGE SCALE GENOMIC DNA]</scope>
</reference>
<proteinExistence type="inferred from homology"/>